<dbReference type="RefSeq" id="WP_211465907.1">
    <property type="nucleotide sequence ID" value="NZ_JAGSXH010000016.1"/>
</dbReference>
<dbReference type="InterPro" id="IPR036397">
    <property type="entry name" value="RNaseH_sf"/>
</dbReference>
<dbReference type="NCBIfam" id="NF005927">
    <property type="entry name" value="PRK07942.1"/>
    <property type="match status" value="1"/>
</dbReference>
<keyword evidence="3" id="KW-1185">Reference proteome</keyword>
<evidence type="ECO:0000313" key="2">
    <source>
        <dbReference type="EMBL" id="MBS2962816.1"/>
    </source>
</evidence>
<dbReference type="InterPro" id="IPR013520">
    <property type="entry name" value="Ribonucl_H"/>
</dbReference>
<dbReference type="SMART" id="SM00479">
    <property type="entry name" value="EXOIII"/>
    <property type="match status" value="1"/>
</dbReference>
<evidence type="ECO:0000313" key="3">
    <source>
        <dbReference type="Proteomes" id="UP000677913"/>
    </source>
</evidence>
<dbReference type="Gene3D" id="3.30.420.10">
    <property type="entry name" value="Ribonuclease H-like superfamily/Ribonuclease H"/>
    <property type="match status" value="1"/>
</dbReference>
<evidence type="ECO:0000259" key="1">
    <source>
        <dbReference type="SMART" id="SM00479"/>
    </source>
</evidence>
<dbReference type="EMBL" id="JAGSXH010000016">
    <property type="protein sequence ID" value="MBS2962816.1"/>
    <property type="molecule type" value="Genomic_DNA"/>
</dbReference>
<dbReference type="Proteomes" id="UP000677913">
    <property type="component" value="Unassembled WGS sequence"/>
</dbReference>
<dbReference type="InterPro" id="IPR012337">
    <property type="entry name" value="RNaseH-like_sf"/>
</dbReference>
<accession>A0A8J7WIH4</accession>
<dbReference type="CDD" id="cd06127">
    <property type="entry name" value="DEDDh"/>
    <property type="match status" value="1"/>
</dbReference>
<gene>
    <name evidence="2" type="ORF">KGA66_07170</name>
</gene>
<protein>
    <recommendedName>
        <fullName evidence="1">Exonuclease domain-containing protein</fullName>
    </recommendedName>
</protein>
<reference evidence="2" key="1">
    <citation type="submission" date="2021-04" db="EMBL/GenBank/DDBJ databases">
        <title>Genome based classification of Actinospica acidithermotolerans sp. nov., an actinobacterium isolated from an Indonesian hot spring.</title>
        <authorList>
            <person name="Kusuma A.B."/>
            <person name="Putra K.E."/>
            <person name="Nafisah S."/>
            <person name="Loh J."/>
            <person name="Nouioui I."/>
            <person name="Goodfellow M."/>
        </authorList>
    </citation>
    <scope>NUCLEOTIDE SEQUENCE</scope>
    <source>
        <strain evidence="2">DSM 45618</strain>
    </source>
</reference>
<dbReference type="GO" id="GO:0003676">
    <property type="term" value="F:nucleic acid binding"/>
    <property type="evidence" value="ECO:0007669"/>
    <property type="project" value="InterPro"/>
</dbReference>
<dbReference type="SUPFAM" id="SSF53098">
    <property type="entry name" value="Ribonuclease H-like"/>
    <property type="match status" value="1"/>
</dbReference>
<organism evidence="2 3">
    <name type="scientific">Actinocrinis puniceicyclus</name>
    <dbReference type="NCBI Taxonomy" id="977794"/>
    <lineage>
        <taxon>Bacteria</taxon>
        <taxon>Bacillati</taxon>
        <taxon>Actinomycetota</taxon>
        <taxon>Actinomycetes</taxon>
        <taxon>Catenulisporales</taxon>
        <taxon>Actinospicaceae</taxon>
        <taxon>Actinocrinis</taxon>
    </lineage>
</organism>
<sequence length="285" mass="30286">MAPNRYAGACKTCGETVPEQGGELRKDAGAWVVYHTACLPAPAAVWHTGLLGSYDCETTGTDPFTARLVSAAFITSTGERYEFLVDPGVEIPAEAAAVHGISTEHARAHGSAPAAALERIATLLAGHLAAGAPLVVFNAPYDLTLLEAELARHGLRALRDRVPAVAPIVDPLIIDRAMDRYRKGSRTLESQCAHYGVVIENAHDACADAVAALGVARAQAVRYPEVAEAALSDLHARQVAWKAAAEADFAEYKARRGEPHTPEPGWPIRIRHAPQMLRPEISAAG</sequence>
<dbReference type="Pfam" id="PF00929">
    <property type="entry name" value="RNase_T"/>
    <property type="match status" value="1"/>
</dbReference>
<feature type="domain" description="Exonuclease" evidence="1">
    <location>
        <begin position="50"/>
        <end position="225"/>
    </location>
</feature>
<name>A0A8J7WIH4_9ACTN</name>
<dbReference type="AlphaFoldDB" id="A0A8J7WIH4"/>
<comment type="caution">
    <text evidence="2">The sequence shown here is derived from an EMBL/GenBank/DDBJ whole genome shotgun (WGS) entry which is preliminary data.</text>
</comment>
<proteinExistence type="predicted"/>
<dbReference type="GO" id="GO:0004527">
    <property type="term" value="F:exonuclease activity"/>
    <property type="evidence" value="ECO:0007669"/>
    <property type="project" value="UniProtKB-ARBA"/>
</dbReference>